<evidence type="ECO:0000313" key="3">
    <source>
        <dbReference type="EMBL" id="OCF54677.1"/>
    </source>
</evidence>
<evidence type="ECO:0000256" key="2">
    <source>
        <dbReference type="ARBA" id="ARBA00023235"/>
    </source>
</evidence>
<sequence length="199" mass="21519">MTTFSVRSCSPCSKQFIRLLNLFKSNTNHIMSQPPYTIVLACDDAGHDYKSTLKSLLEADKRVKGVIDVGVHKNEEGKIDKTAYPHVAVDAARKIISGEADRGLLVCGTGMGVAISANKVPGIRASVAHDSFSVERLIKSNNAQILCLGQRVIGVEVAKKLVGEWLGHTFDPESASNEKVKTIHDYDGFEYEAVPGGCS</sequence>
<dbReference type="InterPro" id="IPR036569">
    <property type="entry name" value="RpiB_LacA_LacB_sf"/>
</dbReference>
<dbReference type="Pfam" id="PF02502">
    <property type="entry name" value="LacAB_rpiB"/>
    <property type="match status" value="1"/>
</dbReference>
<comment type="similarity">
    <text evidence="1">Belongs to the LacAB/RpiB family.</text>
</comment>
<protein>
    <submittedName>
        <fullName evidence="3">Ribose 5-phosphate isomerase</fullName>
    </submittedName>
</protein>
<dbReference type="Gene3D" id="3.40.1400.10">
    <property type="entry name" value="Sugar-phosphate isomerase, RpiB/LacA/LacB"/>
    <property type="match status" value="1"/>
</dbReference>
<gene>
    <name evidence="3" type="ORF">L486_07809</name>
</gene>
<dbReference type="PANTHER" id="PTHR43732">
    <property type="entry name" value="RIBOSE 5-PHOSPHATE ISOMERASE-RELATED"/>
    <property type="match status" value="1"/>
</dbReference>
<dbReference type="STRING" id="1331196.A0A1B9IGY4"/>
<dbReference type="EMBL" id="KI669469">
    <property type="protein sequence ID" value="OCF54677.1"/>
    <property type="molecule type" value="Genomic_DNA"/>
</dbReference>
<reference evidence="4" key="2">
    <citation type="submission" date="2013-12" db="EMBL/GenBank/DDBJ databases">
        <title>Evolution of pathogenesis and genome organization in the Tremellales.</title>
        <authorList>
            <person name="Cuomo C."/>
            <person name="Litvintseva A."/>
            <person name="Heitman J."/>
            <person name="Chen Y."/>
            <person name="Sun S."/>
            <person name="Springer D."/>
            <person name="Dromer F."/>
            <person name="Young S."/>
            <person name="Zeng Q."/>
            <person name="Chapman S."/>
            <person name="Gujja S."/>
            <person name="Saif S."/>
            <person name="Birren B."/>
        </authorList>
    </citation>
    <scope>NUCLEOTIDE SEQUENCE [LARGE SCALE GENOMIC DNA]</scope>
    <source>
        <strain evidence="4">CBS 10435</strain>
    </source>
</reference>
<dbReference type="InterPro" id="IPR003500">
    <property type="entry name" value="RpiB_LacA_LacB"/>
</dbReference>
<dbReference type="AlphaFoldDB" id="A0A1B9IGY4"/>
<organism evidence="3 4">
    <name type="scientific">Kwoniella mangroviensis CBS 10435</name>
    <dbReference type="NCBI Taxonomy" id="1331196"/>
    <lineage>
        <taxon>Eukaryota</taxon>
        <taxon>Fungi</taxon>
        <taxon>Dikarya</taxon>
        <taxon>Basidiomycota</taxon>
        <taxon>Agaricomycotina</taxon>
        <taxon>Tremellomycetes</taxon>
        <taxon>Tremellales</taxon>
        <taxon>Cryptococcaceae</taxon>
        <taxon>Kwoniella</taxon>
    </lineage>
</organism>
<keyword evidence="4" id="KW-1185">Reference proteome</keyword>
<dbReference type="GO" id="GO:0005975">
    <property type="term" value="P:carbohydrate metabolic process"/>
    <property type="evidence" value="ECO:0007669"/>
    <property type="project" value="InterPro"/>
</dbReference>
<dbReference type="InterPro" id="IPR011860">
    <property type="entry name" value="Rib-5-P_Isoase_Actino"/>
</dbReference>
<accession>A0A1B9IGY4</accession>
<keyword evidence="2 3" id="KW-0413">Isomerase</keyword>
<dbReference type="SUPFAM" id="SSF89623">
    <property type="entry name" value="Ribose/Galactose isomerase RpiB/AlsB"/>
    <property type="match status" value="1"/>
</dbReference>
<dbReference type="OrthoDB" id="2106730at2759"/>
<dbReference type="InterPro" id="IPR051812">
    <property type="entry name" value="SPI_LacAB/RpiB"/>
</dbReference>
<dbReference type="GO" id="GO:0016853">
    <property type="term" value="F:isomerase activity"/>
    <property type="evidence" value="ECO:0007669"/>
    <property type="project" value="UniProtKB-KW"/>
</dbReference>
<reference evidence="3 4" key="1">
    <citation type="submission" date="2013-07" db="EMBL/GenBank/DDBJ databases">
        <title>The Genome Sequence of Kwoniella mangroviensis CBS10435.</title>
        <authorList>
            <consortium name="The Broad Institute Genome Sequencing Platform"/>
            <person name="Cuomo C."/>
            <person name="Litvintseva A."/>
            <person name="Chen Y."/>
            <person name="Heitman J."/>
            <person name="Sun S."/>
            <person name="Springer D."/>
            <person name="Dromer F."/>
            <person name="Young S.K."/>
            <person name="Zeng Q."/>
            <person name="Gargeya S."/>
            <person name="Fitzgerald M."/>
            <person name="Abouelleil A."/>
            <person name="Alvarado L."/>
            <person name="Berlin A.M."/>
            <person name="Chapman S.B."/>
            <person name="Dewar J."/>
            <person name="Goldberg J."/>
            <person name="Griggs A."/>
            <person name="Gujja S."/>
            <person name="Hansen M."/>
            <person name="Howarth C."/>
            <person name="Imamovic A."/>
            <person name="Larimer J."/>
            <person name="McCowan C."/>
            <person name="Murphy C."/>
            <person name="Pearson M."/>
            <person name="Priest M."/>
            <person name="Roberts A."/>
            <person name="Saif S."/>
            <person name="Shea T."/>
            <person name="Sykes S."/>
            <person name="Wortman J."/>
            <person name="Nusbaum C."/>
            <person name="Birren B."/>
        </authorList>
    </citation>
    <scope>NUCLEOTIDE SEQUENCE [LARGE SCALE GENOMIC DNA]</scope>
    <source>
        <strain evidence="3 4">CBS 10435</strain>
    </source>
</reference>
<dbReference type="Proteomes" id="UP000092583">
    <property type="component" value="Unassembled WGS sequence"/>
</dbReference>
<evidence type="ECO:0000256" key="1">
    <source>
        <dbReference type="ARBA" id="ARBA00008754"/>
    </source>
</evidence>
<dbReference type="NCBIfam" id="NF004051">
    <property type="entry name" value="PRK05571.1"/>
    <property type="match status" value="1"/>
</dbReference>
<dbReference type="PANTHER" id="PTHR43732:SF1">
    <property type="entry name" value="RIBOSE 5-PHOSPHATE ISOMERASE"/>
    <property type="match status" value="1"/>
</dbReference>
<dbReference type="FunFam" id="3.40.1400.10:FF:000004">
    <property type="entry name" value="Ribose 5-phosphate isomerase"/>
    <property type="match status" value="1"/>
</dbReference>
<proteinExistence type="inferred from homology"/>
<name>A0A1B9IGY4_9TREE</name>
<dbReference type="NCBIfam" id="TIGR00689">
    <property type="entry name" value="rpiB_lacA_lacB"/>
    <property type="match status" value="1"/>
</dbReference>
<dbReference type="NCBIfam" id="TIGR02133">
    <property type="entry name" value="RPI_actino"/>
    <property type="match status" value="1"/>
</dbReference>
<evidence type="ECO:0000313" key="4">
    <source>
        <dbReference type="Proteomes" id="UP000092583"/>
    </source>
</evidence>